<dbReference type="AlphaFoldDB" id="A0AA38W1T7"/>
<dbReference type="Proteomes" id="UP001172457">
    <property type="component" value="Unassembled WGS sequence"/>
</dbReference>
<dbReference type="InterPro" id="IPR043502">
    <property type="entry name" value="DNA/RNA_pol_sf"/>
</dbReference>
<dbReference type="SUPFAM" id="SSF56672">
    <property type="entry name" value="DNA/RNA polymerases"/>
    <property type="match status" value="1"/>
</dbReference>
<proteinExistence type="predicted"/>
<reference evidence="1" key="1">
    <citation type="submission" date="2023-03" db="EMBL/GenBank/DDBJ databases">
        <title>Chromosome-scale reference genome and RAD-based genetic map of yellow starthistle (Centaurea solstitialis) reveal putative structural variation and QTLs associated with invader traits.</title>
        <authorList>
            <person name="Reatini B."/>
            <person name="Cang F.A."/>
            <person name="Jiang Q."/>
            <person name="Mckibben M.T.W."/>
            <person name="Barker M.S."/>
            <person name="Rieseberg L.H."/>
            <person name="Dlugosch K.M."/>
        </authorList>
    </citation>
    <scope>NUCLEOTIDE SEQUENCE</scope>
    <source>
        <strain evidence="1">CAN-66</strain>
        <tissue evidence="1">Leaf</tissue>
    </source>
</reference>
<dbReference type="EMBL" id="JARYMX010000200">
    <property type="protein sequence ID" value="KAJ9535550.1"/>
    <property type="molecule type" value="Genomic_DNA"/>
</dbReference>
<comment type="caution">
    <text evidence="1">The sequence shown here is derived from an EMBL/GenBank/DDBJ whole genome shotgun (WGS) entry which is preliminary data.</text>
</comment>
<sequence>MVRNRYPLPRIGDLFDQLLGAMWFSKIDLRSGCHQLKFEKRMRLRRPFVLDMGMPSPLRCHSGGRMRRVYRPILDGSVIVSLVNVIVVNHGRTLDCSKLLLNWVRNEK</sequence>
<dbReference type="Gene3D" id="3.30.70.270">
    <property type="match status" value="1"/>
</dbReference>
<dbReference type="PANTHER" id="PTHR24559">
    <property type="entry name" value="TRANSPOSON TY3-I GAG-POL POLYPROTEIN"/>
    <property type="match status" value="1"/>
</dbReference>
<organism evidence="1 2">
    <name type="scientific">Centaurea solstitialis</name>
    <name type="common">yellow star-thistle</name>
    <dbReference type="NCBI Taxonomy" id="347529"/>
    <lineage>
        <taxon>Eukaryota</taxon>
        <taxon>Viridiplantae</taxon>
        <taxon>Streptophyta</taxon>
        <taxon>Embryophyta</taxon>
        <taxon>Tracheophyta</taxon>
        <taxon>Spermatophyta</taxon>
        <taxon>Magnoliopsida</taxon>
        <taxon>eudicotyledons</taxon>
        <taxon>Gunneridae</taxon>
        <taxon>Pentapetalae</taxon>
        <taxon>asterids</taxon>
        <taxon>campanulids</taxon>
        <taxon>Asterales</taxon>
        <taxon>Asteraceae</taxon>
        <taxon>Carduoideae</taxon>
        <taxon>Cardueae</taxon>
        <taxon>Centaureinae</taxon>
        <taxon>Centaurea</taxon>
    </lineage>
</organism>
<keyword evidence="2" id="KW-1185">Reference proteome</keyword>
<gene>
    <name evidence="1" type="ORF">OSB04_un001312</name>
</gene>
<protein>
    <submittedName>
        <fullName evidence="1">Uncharacterized protein</fullName>
    </submittedName>
</protein>
<accession>A0AA38W1T7</accession>
<evidence type="ECO:0000313" key="2">
    <source>
        <dbReference type="Proteomes" id="UP001172457"/>
    </source>
</evidence>
<evidence type="ECO:0000313" key="1">
    <source>
        <dbReference type="EMBL" id="KAJ9535550.1"/>
    </source>
</evidence>
<dbReference type="PANTHER" id="PTHR24559:SF444">
    <property type="entry name" value="REVERSE TRANSCRIPTASE DOMAIN-CONTAINING PROTEIN"/>
    <property type="match status" value="1"/>
</dbReference>
<dbReference type="InterPro" id="IPR043128">
    <property type="entry name" value="Rev_trsase/Diguanyl_cyclase"/>
</dbReference>
<dbReference type="InterPro" id="IPR053134">
    <property type="entry name" value="RNA-dir_DNA_polymerase"/>
</dbReference>
<name>A0AA38W1T7_9ASTR</name>